<feature type="region of interest" description="Disordered" evidence="9">
    <location>
        <begin position="205"/>
        <end position="226"/>
    </location>
</feature>
<dbReference type="PANTHER" id="PTHR13604">
    <property type="entry name" value="DC12-RELATED"/>
    <property type="match status" value="1"/>
</dbReference>
<name>A0A1G7THU4_9SPHI</name>
<keyword evidence="6" id="KW-0238">DNA-binding</keyword>
<accession>A0A1G7THU4</accession>
<evidence type="ECO:0000256" key="6">
    <source>
        <dbReference type="ARBA" id="ARBA00023125"/>
    </source>
</evidence>
<dbReference type="EC" id="3.4.-.-" evidence="8"/>
<evidence type="ECO:0000256" key="5">
    <source>
        <dbReference type="ARBA" id="ARBA00023124"/>
    </source>
</evidence>
<dbReference type="GO" id="GO:0003697">
    <property type="term" value="F:single-stranded DNA binding"/>
    <property type="evidence" value="ECO:0007669"/>
    <property type="project" value="InterPro"/>
</dbReference>
<dbReference type="GO" id="GO:0006508">
    <property type="term" value="P:proteolysis"/>
    <property type="evidence" value="ECO:0007669"/>
    <property type="project" value="UniProtKB-KW"/>
</dbReference>
<dbReference type="Gene3D" id="3.90.1680.10">
    <property type="entry name" value="SOS response associated peptidase-like"/>
    <property type="match status" value="1"/>
</dbReference>
<dbReference type="EMBL" id="FNCH01000005">
    <property type="protein sequence ID" value="SDG34761.1"/>
    <property type="molecule type" value="Genomic_DNA"/>
</dbReference>
<keyword evidence="4 8" id="KW-0378">Hydrolase</keyword>
<keyword evidence="11" id="KW-1185">Reference proteome</keyword>
<evidence type="ECO:0000256" key="2">
    <source>
        <dbReference type="ARBA" id="ARBA00022670"/>
    </source>
</evidence>
<keyword evidence="5" id="KW-0190">Covalent protein-DNA linkage</keyword>
<dbReference type="OrthoDB" id="9782620at2"/>
<dbReference type="GO" id="GO:0106300">
    <property type="term" value="P:protein-DNA covalent cross-linking repair"/>
    <property type="evidence" value="ECO:0007669"/>
    <property type="project" value="InterPro"/>
</dbReference>
<dbReference type="Proteomes" id="UP000199643">
    <property type="component" value="Unassembled WGS sequence"/>
</dbReference>
<gene>
    <name evidence="10" type="ORF">SAMN05421827_105235</name>
</gene>
<evidence type="ECO:0000256" key="1">
    <source>
        <dbReference type="ARBA" id="ARBA00008136"/>
    </source>
</evidence>
<dbReference type="SUPFAM" id="SSF143081">
    <property type="entry name" value="BB1717-like"/>
    <property type="match status" value="1"/>
</dbReference>
<keyword evidence="2 8" id="KW-0645">Protease</keyword>
<dbReference type="GO" id="GO:0008233">
    <property type="term" value="F:peptidase activity"/>
    <property type="evidence" value="ECO:0007669"/>
    <property type="project" value="UniProtKB-KW"/>
</dbReference>
<keyword evidence="3" id="KW-0227">DNA damage</keyword>
<evidence type="ECO:0000256" key="8">
    <source>
        <dbReference type="RuleBase" id="RU364100"/>
    </source>
</evidence>
<reference evidence="11" key="1">
    <citation type="submission" date="2016-10" db="EMBL/GenBank/DDBJ databases">
        <authorList>
            <person name="Varghese N."/>
            <person name="Submissions S."/>
        </authorList>
    </citation>
    <scope>NUCLEOTIDE SEQUENCE [LARGE SCALE GENOMIC DNA]</scope>
    <source>
        <strain evidence="11">DSM 17933</strain>
    </source>
</reference>
<sequence length="226" mass="25530">MCGRTLIGESLAMAAKAGLLLGGDTREKDTNRPPGTDMPVILDARPGRLHYVKWGLIPSGSKELPKFSTTYCRIETMFSLPSYKNLIGRRHCVFVVEGFYEWDRTGSKKQPYYFERNDGAILLLAGYWDSWKDPKTGIVIPSCTMIMQPANAYVGKIHDRMPCILSQSESAVWLDRELPVNERLKVLHPVDNALLKGWQVDSRINNARNKDDDNNRPSGPDLTLFD</sequence>
<evidence type="ECO:0000256" key="3">
    <source>
        <dbReference type="ARBA" id="ARBA00022763"/>
    </source>
</evidence>
<dbReference type="PANTHER" id="PTHR13604:SF0">
    <property type="entry name" value="ABASIC SITE PROCESSING PROTEIN HMCES"/>
    <property type="match status" value="1"/>
</dbReference>
<evidence type="ECO:0000256" key="4">
    <source>
        <dbReference type="ARBA" id="ARBA00022801"/>
    </source>
</evidence>
<proteinExistence type="inferred from homology"/>
<evidence type="ECO:0000313" key="10">
    <source>
        <dbReference type="EMBL" id="SDG34761.1"/>
    </source>
</evidence>
<comment type="similarity">
    <text evidence="1 8">Belongs to the SOS response-associated peptidase family.</text>
</comment>
<dbReference type="Pfam" id="PF02586">
    <property type="entry name" value="SRAP"/>
    <property type="match status" value="1"/>
</dbReference>
<dbReference type="AlphaFoldDB" id="A0A1G7THU4"/>
<keyword evidence="7" id="KW-0456">Lyase</keyword>
<protein>
    <recommendedName>
        <fullName evidence="8">Abasic site processing protein</fullName>
        <ecNumber evidence="8">3.4.-.-</ecNumber>
    </recommendedName>
</protein>
<organism evidence="10 11">
    <name type="scientific">Pedobacter terrae</name>
    <dbReference type="NCBI Taxonomy" id="405671"/>
    <lineage>
        <taxon>Bacteria</taxon>
        <taxon>Pseudomonadati</taxon>
        <taxon>Bacteroidota</taxon>
        <taxon>Sphingobacteriia</taxon>
        <taxon>Sphingobacteriales</taxon>
        <taxon>Sphingobacteriaceae</taxon>
        <taxon>Pedobacter</taxon>
    </lineage>
</organism>
<dbReference type="GO" id="GO:0016829">
    <property type="term" value="F:lyase activity"/>
    <property type="evidence" value="ECO:0007669"/>
    <property type="project" value="UniProtKB-KW"/>
</dbReference>
<dbReference type="STRING" id="405671.SAMN05421827_105235"/>
<evidence type="ECO:0000256" key="9">
    <source>
        <dbReference type="SAM" id="MobiDB-lite"/>
    </source>
</evidence>
<dbReference type="InterPro" id="IPR003738">
    <property type="entry name" value="SRAP"/>
</dbReference>
<evidence type="ECO:0000313" key="11">
    <source>
        <dbReference type="Proteomes" id="UP000199643"/>
    </source>
</evidence>
<dbReference type="RefSeq" id="WP_090498969.1">
    <property type="nucleotide sequence ID" value="NZ_FNCH01000005.1"/>
</dbReference>
<evidence type="ECO:0000256" key="7">
    <source>
        <dbReference type="ARBA" id="ARBA00023239"/>
    </source>
</evidence>
<dbReference type="InterPro" id="IPR036590">
    <property type="entry name" value="SRAP-like"/>
</dbReference>